<dbReference type="AlphaFoldDB" id="A0A380JST7"/>
<evidence type="ECO:0000313" key="2">
    <source>
        <dbReference type="EMBL" id="SUN48013.1"/>
    </source>
</evidence>
<feature type="transmembrane region" description="Helical" evidence="1">
    <location>
        <begin position="12"/>
        <end position="37"/>
    </location>
</feature>
<keyword evidence="1" id="KW-0812">Transmembrane</keyword>
<protein>
    <submittedName>
        <fullName evidence="2">EpuA protein</fullName>
    </submittedName>
</protein>
<keyword evidence="1" id="KW-1133">Transmembrane helix</keyword>
<evidence type="ECO:0000313" key="3">
    <source>
        <dbReference type="Proteomes" id="UP000254797"/>
    </source>
</evidence>
<dbReference type="PROSITE" id="PS51257">
    <property type="entry name" value="PROKAR_LIPOPROTEIN"/>
    <property type="match status" value="1"/>
</dbReference>
<dbReference type="Pfam" id="PF11772">
    <property type="entry name" value="EpuA"/>
    <property type="match status" value="1"/>
</dbReference>
<keyword evidence="1" id="KW-0472">Membrane</keyword>
<dbReference type="RefSeq" id="WP_003050141.1">
    <property type="nucleotide sequence ID" value="NZ_JAIEZU010000009.1"/>
</dbReference>
<sequence>MTSGWRYVVRQLLLILGIALLACLFLAFGLMVGYSFMGDGGNPWSILSLDKWAELVNKFTGK</sequence>
<organism evidence="2 3">
    <name type="scientific">Streptococcus dysgalactiae subsp. dysgalactiae</name>
    <dbReference type="NCBI Taxonomy" id="99822"/>
    <lineage>
        <taxon>Bacteria</taxon>
        <taxon>Bacillati</taxon>
        <taxon>Bacillota</taxon>
        <taxon>Bacilli</taxon>
        <taxon>Lactobacillales</taxon>
        <taxon>Streptococcaceae</taxon>
        <taxon>Streptococcus</taxon>
    </lineage>
</organism>
<dbReference type="Proteomes" id="UP000254797">
    <property type="component" value="Unassembled WGS sequence"/>
</dbReference>
<name>A0A380JST7_STRDY</name>
<dbReference type="EMBL" id="UHFG01000004">
    <property type="protein sequence ID" value="SUN48013.1"/>
    <property type="molecule type" value="Genomic_DNA"/>
</dbReference>
<dbReference type="InterPro" id="IPR024596">
    <property type="entry name" value="RNApol_su_b/EpuA"/>
</dbReference>
<accession>A0A380JST7</accession>
<proteinExistence type="predicted"/>
<gene>
    <name evidence="2" type="primary">epuA</name>
    <name evidence="2" type="ORF">NCTC4670_00427</name>
</gene>
<evidence type="ECO:0000256" key="1">
    <source>
        <dbReference type="SAM" id="Phobius"/>
    </source>
</evidence>
<reference evidence="2 3" key="1">
    <citation type="submission" date="2018-06" db="EMBL/GenBank/DDBJ databases">
        <authorList>
            <consortium name="Pathogen Informatics"/>
            <person name="Doyle S."/>
        </authorList>
    </citation>
    <scope>NUCLEOTIDE SEQUENCE [LARGE SCALE GENOMIC DNA]</scope>
    <source>
        <strain evidence="2 3">NCTC4670</strain>
    </source>
</reference>